<proteinExistence type="inferred from homology"/>
<dbReference type="InterPro" id="IPR021116">
    <property type="entry name" value="Calcitonin/adrenomedullin"/>
</dbReference>
<evidence type="ECO:0000256" key="8">
    <source>
        <dbReference type="ARBA" id="ARBA00023157"/>
    </source>
</evidence>
<keyword evidence="3" id="KW-0964">Secreted</keyword>
<evidence type="ECO:0000256" key="2">
    <source>
        <dbReference type="ARBA" id="ARBA00010575"/>
    </source>
</evidence>
<dbReference type="GO" id="GO:0031700">
    <property type="term" value="F:adrenomedullin receptor binding"/>
    <property type="evidence" value="ECO:0007669"/>
    <property type="project" value="TreeGrafter"/>
</dbReference>
<evidence type="ECO:0000313" key="14">
    <source>
        <dbReference type="EMBL" id="CAH2325552.1"/>
    </source>
</evidence>
<evidence type="ECO:0000256" key="9">
    <source>
        <dbReference type="ARBA" id="ARBA00023472"/>
    </source>
</evidence>
<keyword evidence="13" id="KW-0472">Membrane</keyword>
<dbReference type="PANTHER" id="PTHR23414">
    <property type="entry name" value="ADRENOMEDULLIN, ADM"/>
    <property type="match status" value="1"/>
</dbReference>
<protein>
    <recommendedName>
        <fullName evidence="9">Pro-adrenomedullin</fullName>
    </recommendedName>
</protein>
<feature type="region of interest" description="Disordered" evidence="12">
    <location>
        <begin position="127"/>
        <end position="148"/>
    </location>
</feature>
<accession>A0AAD1TF49</accession>
<evidence type="ECO:0000256" key="4">
    <source>
        <dbReference type="ARBA" id="ARBA00022685"/>
    </source>
</evidence>
<evidence type="ECO:0000256" key="1">
    <source>
        <dbReference type="ARBA" id="ARBA00004613"/>
    </source>
</evidence>
<dbReference type="GO" id="GO:1990410">
    <property type="term" value="P:adrenomedullin receptor signaling pathway"/>
    <property type="evidence" value="ECO:0007669"/>
    <property type="project" value="TreeGrafter"/>
</dbReference>
<comment type="function">
    <text evidence="10">ADM function is mediated by the CALCRL-RAMP2 and CALCRL-RAMP3 receptor complexes with ADM showing the highest potency for the CALCRL-RAMP2 complex.</text>
</comment>
<keyword evidence="15" id="KW-1185">Reference proteome</keyword>
<keyword evidence="8 11" id="KW-1015">Disulfide bond</keyword>
<evidence type="ECO:0000313" key="15">
    <source>
        <dbReference type="Proteomes" id="UP001295444"/>
    </source>
</evidence>
<dbReference type="Proteomes" id="UP001295444">
    <property type="component" value="Chromosome 12"/>
</dbReference>
<evidence type="ECO:0000256" key="12">
    <source>
        <dbReference type="SAM" id="MobiDB-lite"/>
    </source>
</evidence>
<keyword evidence="7" id="KW-0027">Amidation</keyword>
<dbReference type="GO" id="GO:0010460">
    <property type="term" value="P:positive regulation of heart rate"/>
    <property type="evidence" value="ECO:0007669"/>
    <property type="project" value="TreeGrafter"/>
</dbReference>
<gene>
    <name evidence="14" type="ORF">PECUL_23A025600</name>
</gene>
<keyword evidence="13" id="KW-0812">Transmembrane</keyword>
<dbReference type="GO" id="GO:0005179">
    <property type="term" value="F:hormone activity"/>
    <property type="evidence" value="ECO:0007669"/>
    <property type="project" value="UniProtKB-KW"/>
</dbReference>
<evidence type="ECO:0000256" key="3">
    <source>
        <dbReference type="ARBA" id="ARBA00022525"/>
    </source>
</evidence>
<dbReference type="AlphaFoldDB" id="A0AAD1TF49"/>
<dbReference type="InterPro" id="IPR001710">
    <property type="entry name" value="Pro-ADM"/>
</dbReference>
<feature type="transmembrane region" description="Helical" evidence="13">
    <location>
        <begin position="6"/>
        <end position="24"/>
    </location>
</feature>
<evidence type="ECO:0000256" key="13">
    <source>
        <dbReference type="SAM" id="Phobius"/>
    </source>
</evidence>
<organism evidence="14 15">
    <name type="scientific">Pelobates cultripes</name>
    <name type="common">Western spadefoot toad</name>
    <dbReference type="NCBI Taxonomy" id="61616"/>
    <lineage>
        <taxon>Eukaryota</taxon>
        <taxon>Metazoa</taxon>
        <taxon>Chordata</taxon>
        <taxon>Craniata</taxon>
        <taxon>Vertebrata</taxon>
        <taxon>Euteleostomi</taxon>
        <taxon>Amphibia</taxon>
        <taxon>Batrachia</taxon>
        <taxon>Anura</taxon>
        <taxon>Pelobatoidea</taxon>
        <taxon>Pelobatidae</taxon>
        <taxon>Pelobates</taxon>
    </lineage>
</organism>
<comment type="subcellular location">
    <subcellularLocation>
        <location evidence="1">Secreted</location>
    </subcellularLocation>
</comment>
<reference evidence="14" key="1">
    <citation type="submission" date="2022-03" db="EMBL/GenBank/DDBJ databases">
        <authorList>
            <person name="Alioto T."/>
            <person name="Alioto T."/>
            <person name="Gomez Garrido J."/>
        </authorList>
    </citation>
    <scope>NUCLEOTIDE SEQUENCE</scope>
</reference>
<dbReference type="PANTHER" id="PTHR23414:SF3">
    <property type="entry name" value="PRO-ADRENOMEDULLIN"/>
    <property type="match status" value="1"/>
</dbReference>
<evidence type="ECO:0000256" key="7">
    <source>
        <dbReference type="ARBA" id="ARBA00022815"/>
    </source>
</evidence>
<dbReference type="Pfam" id="PF00214">
    <property type="entry name" value="Calc_CGRP_IAPP"/>
    <property type="match status" value="1"/>
</dbReference>
<keyword evidence="4" id="KW-0165">Cleavage on pair of basic residues</keyword>
<name>A0AAD1TF49_PELCU</name>
<dbReference type="GO" id="GO:0007189">
    <property type="term" value="P:adenylate cyclase-activating G protein-coupled receptor signaling pathway"/>
    <property type="evidence" value="ECO:0007669"/>
    <property type="project" value="TreeGrafter"/>
</dbReference>
<dbReference type="EMBL" id="OW240923">
    <property type="protein sequence ID" value="CAH2325552.1"/>
    <property type="molecule type" value="Genomic_DNA"/>
</dbReference>
<sequence length="195" mass="22268">MELTHIILLHLSYLAVLGSAAAIMELRKDRKMWGLIEKHRIRRDLLSDTQNSAPLTDETSQSALIKPEDIMDPLVPSSSNAAHIRVKRYRHSSNHFNNVQSLRVGCRFGTCTIQNLAHQIYQYTDKDKDSTAPAKKISSQGYGRRRRSVPDSRLLLTLMDGKLTPSWVRTSQTSRPDQERDTWRKSKLWGALLST</sequence>
<evidence type="ECO:0000256" key="5">
    <source>
        <dbReference type="ARBA" id="ARBA00022702"/>
    </source>
</evidence>
<dbReference type="GO" id="GO:0005615">
    <property type="term" value="C:extracellular space"/>
    <property type="evidence" value="ECO:0007669"/>
    <property type="project" value="TreeGrafter"/>
</dbReference>
<evidence type="ECO:0000256" key="10">
    <source>
        <dbReference type="ARBA" id="ARBA00049577"/>
    </source>
</evidence>
<dbReference type="PRINTS" id="PR00801">
    <property type="entry name" value="ADRENOMEDULN"/>
</dbReference>
<keyword evidence="13" id="KW-1133">Transmembrane helix</keyword>
<dbReference type="InterPro" id="IPR051665">
    <property type="entry name" value="Adrenomedullin-reg_peptide"/>
</dbReference>
<keyword evidence="5" id="KW-0372">Hormone</keyword>
<feature type="disulfide bond" evidence="11">
    <location>
        <begin position="106"/>
        <end position="111"/>
    </location>
</feature>
<evidence type="ECO:0000256" key="11">
    <source>
        <dbReference type="PIRSR" id="PIRSR621116-50"/>
    </source>
</evidence>
<dbReference type="GO" id="GO:0003073">
    <property type="term" value="P:regulation of systemic arterial blood pressure"/>
    <property type="evidence" value="ECO:0007669"/>
    <property type="project" value="TreeGrafter"/>
</dbReference>
<keyword evidence="6" id="KW-0732">Signal</keyword>
<comment type="similarity">
    <text evidence="2">Belongs to the adrenomedullin family.</text>
</comment>
<evidence type="ECO:0000256" key="6">
    <source>
        <dbReference type="ARBA" id="ARBA00022729"/>
    </source>
</evidence>